<proteinExistence type="inferred from homology"/>
<dbReference type="GO" id="GO:0050537">
    <property type="term" value="F:mandelamide amidase activity"/>
    <property type="evidence" value="ECO:0007669"/>
    <property type="project" value="UniProtKB-EC"/>
</dbReference>
<feature type="domain" description="Amidase" evidence="2">
    <location>
        <begin position="32"/>
        <end position="418"/>
    </location>
</feature>
<dbReference type="EC" id="3.5.1.86" evidence="3"/>
<dbReference type="EMBL" id="UGHD01000003">
    <property type="protein sequence ID" value="STO98349.1"/>
    <property type="molecule type" value="Genomic_DNA"/>
</dbReference>
<name>A0A377J7R7_GRIHO</name>
<dbReference type="PANTHER" id="PTHR11895:SF7">
    <property type="entry name" value="GLUTAMYL-TRNA(GLN) AMIDOTRANSFERASE SUBUNIT A, MITOCHONDRIAL"/>
    <property type="match status" value="1"/>
</dbReference>
<dbReference type="STRING" id="673.AL542_00385"/>
<dbReference type="Pfam" id="PF01425">
    <property type="entry name" value="Amidase"/>
    <property type="match status" value="1"/>
</dbReference>
<gene>
    <name evidence="3" type="primary">mdlY</name>
    <name evidence="3" type="ORF">NCTC11645_03334</name>
</gene>
<dbReference type="Gene3D" id="3.90.1300.10">
    <property type="entry name" value="Amidase signature (AS) domain"/>
    <property type="match status" value="1"/>
</dbReference>
<evidence type="ECO:0000259" key="2">
    <source>
        <dbReference type="Pfam" id="PF01425"/>
    </source>
</evidence>
<dbReference type="Proteomes" id="UP000254512">
    <property type="component" value="Unassembled WGS sequence"/>
</dbReference>
<dbReference type="InterPro" id="IPR023631">
    <property type="entry name" value="Amidase_dom"/>
</dbReference>
<protein>
    <submittedName>
        <fullName evidence="3">Mandelamide hydrolase</fullName>
        <ecNumber evidence="3">3.5.1.86</ecNumber>
    </submittedName>
</protein>
<dbReference type="AlphaFoldDB" id="A0A377J7R7"/>
<organism evidence="3 4">
    <name type="scientific">Grimontia hollisae</name>
    <name type="common">Vibrio hollisae</name>
    <dbReference type="NCBI Taxonomy" id="673"/>
    <lineage>
        <taxon>Bacteria</taxon>
        <taxon>Pseudomonadati</taxon>
        <taxon>Pseudomonadota</taxon>
        <taxon>Gammaproteobacteria</taxon>
        <taxon>Vibrionales</taxon>
        <taxon>Vibrionaceae</taxon>
        <taxon>Grimontia</taxon>
    </lineage>
</organism>
<sequence length="454" mass="50077">MTTTLDKNRLSVSHLSQLLSNNIMDPIELFERSLEKAKNSNSIFTFFCESIGRKEAEYSYIRFKKNKKLSNLDGIPVCWKDNIDIANCPTSNGSIIPESKIPKNHDAYIVECAKKVGLTSIGKTNLSELAFSGIGINSHFGTPYRSKQHGEIKVPGGSSSGSAIAVAEGIVPFAVGTDTAGSIRIPAAFNGLVGYRPTASFHRKEGIVTLSPSLDSVGTLANNVSDCLSLNNAMNGCLPQTIKPADINSISVTVDESLIDMVVTDENVKNDFYKTINSLSNAGVKIKTKSLSSIQSVFHLIQKKGWLGSLEAYLEHYSLINSYNRNLLERRTLDRLNKCSEFTLKTYAELMYNRSVLQKKFHTEIESSLLMIPTVGHYAPTINSLKNNNDLFSYINLKTLQITMIGSYLDLPTFAMPNIASNNVEYSGFQISRPRNEDANLSSSALTIEKILYH</sequence>
<evidence type="ECO:0000313" key="4">
    <source>
        <dbReference type="Proteomes" id="UP000254512"/>
    </source>
</evidence>
<comment type="similarity">
    <text evidence="1">Belongs to the amidase family.</text>
</comment>
<dbReference type="InterPro" id="IPR036928">
    <property type="entry name" value="AS_sf"/>
</dbReference>
<accession>A0A377J7R7</accession>
<reference evidence="3 4" key="1">
    <citation type="submission" date="2018-06" db="EMBL/GenBank/DDBJ databases">
        <authorList>
            <consortium name="Pathogen Informatics"/>
            <person name="Doyle S."/>
        </authorList>
    </citation>
    <scope>NUCLEOTIDE SEQUENCE [LARGE SCALE GENOMIC DNA]</scope>
    <source>
        <strain evidence="3 4">NCTC11645</strain>
    </source>
</reference>
<dbReference type="RefSeq" id="WP_115660242.1">
    <property type="nucleotide sequence ID" value="NZ_UGHD01000003.1"/>
</dbReference>
<dbReference type="InterPro" id="IPR000120">
    <property type="entry name" value="Amidase"/>
</dbReference>
<dbReference type="SUPFAM" id="SSF75304">
    <property type="entry name" value="Amidase signature (AS) enzymes"/>
    <property type="match status" value="1"/>
</dbReference>
<evidence type="ECO:0000313" key="3">
    <source>
        <dbReference type="EMBL" id="STO98349.1"/>
    </source>
</evidence>
<keyword evidence="3" id="KW-0378">Hydrolase</keyword>
<evidence type="ECO:0000256" key="1">
    <source>
        <dbReference type="ARBA" id="ARBA00009199"/>
    </source>
</evidence>
<dbReference type="PANTHER" id="PTHR11895">
    <property type="entry name" value="TRANSAMIDASE"/>
    <property type="match status" value="1"/>
</dbReference>